<dbReference type="InterPro" id="IPR036567">
    <property type="entry name" value="RHF-like"/>
</dbReference>
<organism evidence="1">
    <name type="scientific">hydrothermal vent metagenome</name>
    <dbReference type="NCBI Taxonomy" id="652676"/>
    <lineage>
        <taxon>unclassified sequences</taxon>
        <taxon>metagenomes</taxon>
        <taxon>ecological metagenomes</taxon>
    </lineage>
</organism>
<dbReference type="Pfam" id="PF02482">
    <property type="entry name" value="Ribosomal_S30AE"/>
    <property type="match status" value="1"/>
</dbReference>
<protein>
    <submittedName>
        <fullName evidence="1">Ribosome-associated inhibitor A</fullName>
    </submittedName>
</protein>
<dbReference type="AlphaFoldDB" id="A0A3B0Z5X2"/>
<gene>
    <name evidence="1" type="ORF">MNBD_GAMMA14-1785</name>
</gene>
<dbReference type="EMBL" id="UOFM01000162">
    <property type="protein sequence ID" value="VAW76096.1"/>
    <property type="molecule type" value="Genomic_DNA"/>
</dbReference>
<evidence type="ECO:0000313" key="1">
    <source>
        <dbReference type="EMBL" id="VAW76096.1"/>
    </source>
</evidence>
<proteinExistence type="predicted"/>
<accession>A0A3B0Z5X2</accession>
<sequence>MQIDIQARNFSLTDALRNHAERRLRFALTCCDEHIQRVVMRLSDINGPRGGADKRCHLQVVLVGLPDVIIEDIEADLYVAIDRATDRAGRTLVRRIERQQSLLRQGRSPISDTHLSS</sequence>
<dbReference type="InterPro" id="IPR003489">
    <property type="entry name" value="RHF/RaiA"/>
</dbReference>
<reference evidence="1" key="1">
    <citation type="submission" date="2018-06" db="EMBL/GenBank/DDBJ databases">
        <authorList>
            <person name="Zhirakovskaya E."/>
        </authorList>
    </citation>
    <scope>NUCLEOTIDE SEQUENCE</scope>
</reference>
<dbReference type="Gene3D" id="3.30.160.100">
    <property type="entry name" value="Ribosome hibernation promotion factor-like"/>
    <property type="match status" value="1"/>
</dbReference>
<name>A0A3B0Z5X2_9ZZZZ</name>
<dbReference type="SUPFAM" id="SSF69754">
    <property type="entry name" value="Ribosome binding protein Y (YfiA homologue)"/>
    <property type="match status" value="1"/>
</dbReference>